<dbReference type="OrthoDB" id="9783240at2"/>
<dbReference type="Pfam" id="PF13458">
    <property type="entry name" value="Peripla_BP_6"/>
    <property type="match status" value="1"/>
</dbReference>
<keyword evidence="3 5" id="KW-0732">Signal</keyword>
<feature type="domain" description="Leucine-binding protein" evidence="6">
    <location>
        <begin position="43"/>
        <end position="370"/>
    </location>
</feature>
<dbReference type="RefSeq" id="WP_054874665.1">
    <property type="nucleotide sequence ID" value="NZ_LKET01000029.1"/>
</dbReference>
<protein>
    <recommendedName>
        <fullName evidence="6">Leucine-binding protein domain-containing protein</fullName>
    </recommendedName>
</protein>
<accession>A0A0P8W915</accession>
<dbReference type="CDD" id="cd06347">
    <property type="entry name" value="PBP1_ABC_LivK_ligand_binding-like"/>
    <property type="match status" value="1"/>
</dbReference>
<dbReference type="InterPro" id="IPR028081">
    <property type="entry name" value="Leu-bd"/>
</dbReference>
<comment type="similarity">
    <text evidence="1">Belongs to the leucine-binding protein family.</text>
</comment>
<feature type="chain" id="PRO_5038463445" description="Leucine-binding protein domain-containing protein" evidence="5">
    <location>
        <begin position="19"/>
        <end position="397"/>
    </location>
</feature>
<dbReference type="GO" id="GO:0006865">
    <property type="term" value="P:amino acid transport"/>
    <property type="evidence" value="ECO:0007669"/>
    <property type="project" value="UniProtKB-KW"/>
</dbReference>
<evidence type="ECO:0000259" key="6">
    <source>
        <dbReference type="Pfam" id="PF13458"/>
    </source>
</evidence>
<dbReference type="InterPro" id="IPR028082">
    <property type="entry name" value="Peripla_BP_I"/>
</dbReference>
<reference evidence="7 8" key="1">
    <citation type="submission" date="2015-09" db="EMBL/GenBank/DDBJ databases">
        <title>Genome sequence of Oxobacter pfennigii DSM 3222.</title>
        <authorList>
            <person name="Poehlein A."/>
            <person name="Bengelsdorf F.R."/>
            <person name="Schiel-Bengelsdorf B."/>
            <person name="Duerre P."/>
            <person name="Daniel R."/>
        </authorList>
    </citation>
    <scope>NUCLEOTIDE SEQUENCE [LARGE SCALE GENOMIC DNA]</scope>
    <source>
        <strain evidence="7 8">DSM 3222</strain>
    </source>
</reference>
<name>A0A0P8W915_9CLOT</name>
<evidence type="ECO:0000256" key="2">
    <source>
        <dbReference type="ARBA" id="ARBA00022448"/>
    </source>
</evidence>
<feature type="signal peptide" evidence="5">
    <location>
        <begin position="1"/>
        <end position="18"/>
    </location>
</feature>
<keyword evidence="8" id="KW-1185">Reference proteome</keyword>
<dbReference type="PANTHER" id="PTHR30483:SF6">
    <property type="entry name" value="PERIPLASMIC BINDING PROTEIN OF ABC TRANSPORTER FOR NATURAL AMINO ACIDS"/>
    <property type="match status" value="1"/>
</dbReference>
<gene>
    <name evidence="7" type="ORF">OXPF_15930</name>
</gene>
<evidence type="ECO:0000256" key="1">
    <source>
        <dbReference type="ARBA" id="ARBA00010062"/>
    </source>
</evidence>
<sequence>MKRLLAILLAAFMTLGLAACGTSNQPAPTPTPGGNQPSAEGDIVIGVLQDITGPTSTLGKMIQDGAQWAADEINAAGGVNGRKIQLKTYDTKGDVQEAINAFTRMATTDKVTAVIGPPVANIGIAIAPISENYNVPVLAFAIDDRATIKDDKTPYKNMFLFQPSAMQQGDIMANYAVTEKGFKKFGIIYNQANAYSVSLVDAFKKSASGLGATIAAEVPYQPTDKDFKTMLNKIVAEGVDAIYAPNYTQELILIVQQARAIGYEGPLVCGLDAAPPFPSLAGADANGIIYINNITESEPQIQSIAKAYKEKKNSDATNKFFLGYDVMKIIAKTVGEVGDDSVAIRNAVEKLTGYQGLTGNITIDPATHQTKGLEMVMHEIVDEQPKMIKRYAVPEKK</sequence>
<dbReference type="InterPro" id="IPR000709">
    <property type="entry name" value="Leu_Ile_Val-bd"/>
</dbReference>
<evidence type="ECO:0000256" key="4">
    <source>
        <dbReference type="ARBA" id="ARBA00022970"/>
    </source>
</evidence>
<dbReference type="Gene3D" id="3.40.50.2300">
    <property type="match status" value="2"/>
</dbReference>
<evidence type="ECO:0000313" key="8">
    <source>
        <dbReference type="Proteomes" id="UP000050326"/>
    </source>
</evidence>
<dbReference type="PANTHER" id="PTHR30483">
    <property type="entry name" value="LEUCINE-SPECIFIC-BINDING PROTEIN"/>
    <property type="match status" value="1"/>
</dbReference>
<dbReference type="EMBL" id="LKET01000029">
    <property type="protein sequence ID" value="KPU44510.1"/>
    <property type="molecule type" value="Genomic_DNA"/>
</dbReference>
<dbReference type="PROSITE" id="PS51257">
    <property type="entry name" value="PROKAR_LIPOPROTEIN"/>
    <property type="match status" value="1"/>
</dbReference>
<dbReference type="Proteomes" id="UP000050326">
    <property type="component" value="Unassembled WGS sequence"/>
</dbReference>
<dbReference type="InterPro" id="IPR051010">
    <property type="entry name" value="BCAA_transport"/>
</dbReference>
<evidence type="ECO:0000256" key="3">
    <source>
        <dbReference type="ARBA" id="ARBA00022729"/>
    </source>
</evidence>
<dbReference type="AlphaFoldDB" id="A0A0P8W915"/>
<keyword evidence="4" id="KW-0029">Amino-acid transport</keyword>
<proteinExistence type="inferred from homology"/>
<evidence type="ECO:0000313" key="7">
    <source>
        <dbReference type="EMBL" id="KPU44510.1"/>
    </source>
</evidence>
<organism evidence="7 8">
    <name type="scientific">Oxobacter pfennigii</name>
    <dbReference type="NCBI Taxonomy" id="36849"/>
    <lineage>
        <taxon>Bacteria</taxon>
        <taxon>Bacillati</taxon>
        <taxon>Bacillota</taxon>
        <taxon>Clostridia</taxon>
        <taxon>Eubacteriales</taxon>
        <taxon>Clostridiaceae</taxon>
        <taxon>Oxobacter</taxon>
    </lineage>
</organism>
<keyword evidence="2" id="KW-0813">Transport</keyword>
<comment type="caution">
    <text evidence="7">The sequence shown here is derived from an EMBL/GenBank/DDBJ whole genome shotgun (WGS) entry which is preliminary data.</text>
</comment>
<dbReference type="PRINTS" id="PR00337">
    <property type="entry name" value="LEUILEVALBP"/>
</dbReference>
<evidence type="ECO:0000256" key="5">
    <source>
        <dbReference type="SAM" id="SignalP"/>
    </source>
</evidence>
<dbReference type="STRING" id="36849.OXPF_15930"/>
<dbReference type="SUPFAM" id="SSF53822">
    <property type="entry name" value="Periplasmic binding protein-like I"/>
    <property type="match status" value="1"/>
</dbReference>